<dbReference type="GO" id="GO:0006629">
    <property type="term" value="P:lipid metabolic process"/>
    <property type="evidence" value="ECO:0007669"/>
    <property type="project" value="UniProtKB-KW"/>
</dbReference>
<dbReference type="Proteomes" id="UP000653002">
    <property type="component" value="Unassembled WGS sequence"/>
</dbReference>
<feature type="non-terminal residue" evidence="3">
    <location>
        <position position="77"/>
    </location>
</feature>
<dbReference type="AlphaFoldDB" id="A0A8I0H711"/>
<evidence type="ECO:0000259" key="2">
    <source>
        <dbReference type="Pfam" id="PF01734"/>
    </source>
</evidence>
<dbReference type="InterPro" id="IPR002641">
    <property type="entry name" value="PNPLA_dom"/>
</dbReference>
<feature type="domain" description="PNPLA" evidence="2">
    <location>
        <begin position="10"/>
        <end position="72"/>
    </location>
</feature>
<name>A0A8I0H711_XANCI</name>
<proteinExistence type="predicted"/>
<organism evidence="3 4">
    <name type="scientific">Xanthomonas citri pv. citri</name>
    <dbReference type="NCBI Taxonomy" id="611301"/>
    <lineage>
        <taxon>Bacteria</taxon>
        <taxon>Pseudomonadati</taxon>
        <taxon>Pseudomonadota</taxon>
        <taxon>Gammaproteobacteria</taxon>
        <taxon>Lysobacterales</taxon>
        <taxon>Lysobacteraceae</taxon>
        <taxon>Xanthomonas</taxon>
    </lineage>
</organism>
<dbReference type="SUPFAM" id="SSF52151">
    <property type="entry name" value="FabD/lysophospholipase-like"/>
    <property type="match status" value="1"/>
</dbReference>
<dbReference type="Gene3D" id="3.40.1090.10">
    <property type="entry name" value="Cytosolic phospholipase A2 catalytic domain"/>
    <property type="match status" value="1"/>
</dbReference>
<protein>
    <submittedName>
        <fullName evidence="3">Patatin-like phospholipase family protein</fullName>
    </submittedName>
</protein>
<accession>A0A8I0H711</accession>
<sequence length="77" mass="8628">FKKSKIEFGLVTTQLKPIKRVELFTDEIEEGKIADYVLASTACFPIMQKYSIDGVDYIDGGYTDNVPFNMALDRGAT</sequence>
<evidence type="ECO:0000313" key="3">
    <source>
        <dbReference type="EMBL" id="MBD4336922.1"/>
    </source>
</evidence>
<keyword evidence="1" id="KW-0443">Lipid metabolism</keyword>
<reference evidence="3" key="1">
    <citation type="submission" date="2020-01" db="EMBL/GenBank/DDBJ databases">
        <authorList>
            <person name="Richard D."/>
        </authorList>
    </citation>
    <scope>NUCLEOTIDE SEQUENCE</scope>
    <source>
        <strain evidence="3">JP541</strain>
    </source>
</reference>
<evidence type="ECO:0000256" key="1">
    <source>
        <dbReference type="ARBA" id="ARBA00023098"/>
    </source>
</evidence>
<dbReference type="InterPro" id="IPR016035">
    <property type="entry name" value="Acyl_Trfase/lysoPLipase"/>
</dbReference>
<gene>
    <name evidence="3" type="ORF">GUH15_12820</name>
</gene>
<feature type="non-terminal residue" evidence="3">
    <location>
        <position position="1"/>
    </location>
</feature>
<comment type="caution">
    <text evidence="3">The sequence shown here is derived from an EMBL/GenBank/DDBJ whole genome shotgun (WGS) entry which is preliminary data.</text>
</comment>
<evidence type="ECO:0000313" key="4">
    <source>
        <dbReference type="Proteomes" id="UP000653002"/>
    </source>
</evidence>
<dbReference type="EMBL" id="JAABFR010000972">
    <property type="protein sequence ID" value="MBD4336922.1"/>
    <property type="molecule type" value="Genomic_DNA"/>
</dbReference>
<dbReference type="Pfam" id="PF01734">
    <property type="entry name" value="Patatin"/>
    <property type="match status" value="1"/>
</dbReference>